<reference evidence="1" key="1">
    <citation type="journal article" date="2012" name="PLoS Negl. Trop. Dis.">
        <title>A systematically improved high quality genome and transcriptome of the human blood fluke Schistosoma mansoni.</title>
        <authorList>
            <person name="Protasio A.V."/>
            <person name="Tsai I.J."/>
            <person name="Babbage A."/>
            <person name="Nichol S."/>
            <person name="Hunt M."/>
            <person name="Aslett M.A."/>
            <person name="De Silva N."/>
            <person name="Velarde G.S."/>
            <person name="Anderson T.J."/>
            <person name="Clark R.C."/>
            <person name="Davidson C."/>
            <person name="Dillon G.P."/>
            <person name="Holroyd N.E."/>
            <person name="LoVerde P.T."/>
            <person name="Lloyd C."/>
            <person name="McQuillan J."/>
            <person name="Oliveira G."/>
            <person name="Otto T.D."/>
            <person name="Parker-Manuel S.J."/>
            <person name="Quail M.A."/>
            <person name="Wilson R.A."/>
            <person name="Zerlotini A."/>
            <person name="Dunne D.W."/>
            <person name="Berriman M."/>
        </authorList>
    </citation>
    <scope>NUCLEOTIDE SEQUENCE [LARGE SCALE GENOMIC DNA]</scope>
    <source>
        <strain evidence="1">Puerto Rican</strain>
    </source>
</reference>
<dbReference type="InParanoid" id="A0A5K4F5C7"/>
<dbReference type="Proteomes" id="UP000008854">
    <property type="component" value="Unassembled WGS sequence"/>
</dbReference>
<accession>A0A5K4F5C7</accession>
<name>A0A5K4F5C7_SCHMA</name>
<evidence type="ECO:0000313" key="1">
    <source>
        <dbReference type="Proteomes" id="UP000008854"/>
    </source>
</evidence>
<keyword evidence="1" id="KW-1185">Reference proteome</keyword>
<sequence length="280" mass="32478">MILSIKIEFYAINYHGLACLYFNNFTKWNFHQAQQIKKYFTRFIQKENTDAAKKDHLFDKQVSQEHKMLTRFTPINKTEILYENFSDDRSKRNDLRTMSNDEDDIMSLTVPKDKDEVNINRTSGLPGKSSAYNKKQEIIGKVNTNTSKENGNENIRGKSVSFRPNEEKVCIAQNEGVSERSPRHLRFSDQARQPSRMEHSISMSPNDRLLTKSNSLLLAVTSDVANEKVSVLPLYTNDLETLRPHLILLCQTYNIQMDIDSIRSIADEMELFAVINRKFQ</sequence>
<dbReference type="WBParaSite" id="Smp_313500.1">
    <property type="protein sequence ID" value="Smp_313500.1"/>
    <property type="gene ID" value="Smp_313500"/>
</dbReference>
<evidence type="ECO:0000313" key="2">
    <source>
        <dbReference type="WBParaSite" id="Smp_313500.1"/>
    </source>
</evidence>
<reference evidence="2" key="2">
    <citation type="submission" date="2019-11" db="UniProtKB">
        <authorList>
            <consortium name="WormBaseParasite"/>
        </authorList>
    </citation>
    <scope>IDENTIFICATION</scope>
    <source>
        <strain evidence="2">Puerto Rican</strain>
    </source>
</reference>
<proteinExistence type="predicted"/>
<dbReference type="AlphaFoldDB" id="A0A5K4F5C7"/>
<organism evidence="1 2">
    <name type="scientific">Schistosoma mansoni</name>
    <name type="common">Blood fluke</name>
    <dbReference type="NCBI Taxonomy" id="6183"/>
    <lineage>
        <taxon>Eukaryota</taxon>
        <taxon>Metazoa</taxon>
        <taxon>Spiralia</taxon>
        <taxon>Lophotrochozoa</taxon>
        <taxon>Platyhelminthes</taxon>
        <taxon>Trematoda</taxon>
        <taxon>Digenea</taxon>
        <taxon>Strigeidida</taxon>
        <taxon>Schistosomatoidea</taxon>
        <taxon>Schistosomatidae</taxon>
        <taxon>Schistosoma</taxon>
    </lineage>
</organism>
<protein>
    <submittedName>
        <fullName evidence="2">Uncharacterized protein</fullName>
    </submittedName>
</protein>